<evidence type="ECO:0000313" key="1">
    <source>
        <dbReference type="EMBL" id="PMD56432.1"/>
    </source>
</evidence>
<dbReference type="GO" id="GO:0000151">
    <property type="term" value="C:ubiquitin ligase complex"/>
    <property type="evidence" value="ECO:0007669"/>
    <property type="project" value="TreeGrafter"/>
</dbReference>
<dbReference type="GO" id="GO:0000209">
    <property type="term" value="P:protein polyubiquitination"/>
    <property type="evidence" value="ECO:0007669"/>
    <property type="project" value="TreeGrafter"/>
</dbReference>
<protein>
    <recommendedName>
        <fullName evidence="3">Ubiquitin-conjugating enzyme E2C-binding protein</fullName>
    </recommendedName>
</protein>
<dbReference type="GO" id="GO:0005829">
    <property type="term" value="C:cytosol"/>
    <property type="evidence" value="ECO:0007669"/>
    <property type="project" value="TreeGrafter"/>
</dbReference>
<name>A0A2J6T0A3_9HELO</name>
<dbReference type="OrthoDB" id="66510at2759"/>
<gene>
    <name evidence="1" type="ORF">K444DRAFT_616263</name>
</gene>
<dbReference type="GO" id="GO:0005634">
    <property type="term" value="C:nucleus"/>
    <property type="evidence" value="ECO:0007669"/>
    <property type="project" value="TreeGrafter"/>
</dbReference>
<dbReference type="GO" id="GO:0031624">
    <property type="term" value="F:ubiquitin conjugating enzyme binding"/>
    <property type="evidence" value="ECO:0007669"/>
    <property type="project" value="TreeGrafter"/>
</dbReference>
<dbReference type="EMBL" id="KZ613848">
    <property type="protein sequence ID" value="PMD56432.1"/>
    <property type="molecule type" value="Genomic_DNA"/>
</dbReference>
<dbReference type="GO" id="GO:0006513">
    <property type="term" value="P:protein monoubiquitination"/>
    <property type="evidence" value="ECO:0007669"/>
    <property type="project" value="TreeGrafter"/>
</dbReference>
<dbReference type="GO" id="GO:0051865">
    <property type="term" value="P:protein autoubiquitination"/>
    <property type="evidence" value="ECO:0007669"/>
    <property type="project" value="TreeGrafter"/>
</dbReference>
<dbReference type="Proteomes" id="UP000235371">
    <property type="component" value="Unassembled WGS sequence"/>
</dbReference>
<dbReference type="AlphaFoldDB" id="A0A2J6T0A3"/>
<dbReference type="GO" id="GO:0043161">
    <property type="term" value="P:proteasome-mediated ubiquitin-dependent protein catabolic process"/>
    <property type="evidence" value="ECO:0007669"/>
    <property type="project" value="TreeGrafter"/>
</dbReference>
<organism evidence="1 2">
    <name type="scientific">Hyaloscypha bicolor E</name>
    <dbReference type="NCBI Taxonomy" id="1095630"/>
    <lineage>
        <taxon>Eukaryota</taxon>
        <taxon>Fungi</taxon>
        <taxon>Dikarya</taxon>
        <taxon>Ascomycota</taxon>
        <taxon>Pezizomycotina</taxon>
        <taxon>Leotiomycetes</taxon>
        <taxon>Helotiales</taxon>
        <taxon>Hyaloscyphaceae</taxon>
        <taxon>Hyaloscypha</taxon>
        <taxon>Hyaloscypha bicolor</taxon>
    </lineage>
</organism>
<evidence type="ECO:0008006" key="3">
    <source>
        <dbReference type="Google" id="ProtNLM"/>
    </source>
</evidence>
<dbReference type="RefSeq" id="XP_024733336.1">
    <property type="nucleotide sequence ID" value="XM_024880894.1"/>
</dbReference>
<dbReference type="InParanoid" id="A0A2J6T0A3"/>
<dbReference type="InterPro" id="IPR019193">
    <property type="entry name" value="UBQ-conj_enz_E2-bd_prot"/>
</dbReference>
<proteinExistence type="predicted"/>
<reference evidence="1 2" key="1">
    <citation type="submission" date="2016-04" db="EMBL/GenBank/DDBJ databases">
        <title>A degradative enzymes factory behind the ericoid mycorrhizal symbiosis.</title>
        <authorList>
            <consortium name="DOE Joint Genome Institute"/>
            <person name="Martino E."/>
            <person name="Morin E."/>
            <person name="Grelet G."/>
            <person name="Kuo A."/>
            <person name="Kohler A."/>
            <person name="Daghino S."/>
            <person name="Barry K."/>
            <person name="Choi C."/>
            <person name="Cichocki N."/>
            <person name="Clum A."/>
            <person name="Copeland A."/>
            <person name="Hainaut M."/>
            <person name="Haridas S."/>
            <person name="Labutti K."/>
            <person name="Lindquist E."/>
            <person name="Lipzen A."/>
            <person name="Khouja H.-R."/>
            <person name="Murat C."/>
            <person name="Ohm R."/>
            <person name="Olson A."/>
            <person name="Spatafora J."/>
            <person name="Veneault-Fourrey C."/>
            <person name="Henrissat B."/>
            <person name="Grigoriev I."/>
            <person name="Martin F."/>
            <person name="Perotto S."/>
        </authorList>
    </citation>
    <scope>NUCLEOTIDE SEQUENCE [LARGE SCALE GENOMIC DNA]</scope>
    <source>
        <strain evidence="1 2">E</strain>
    </source>
</reference>
<dbReference type="GeneID" id="36588971"/>
<accession>A0A2J6T0A3</accession>
<evidence type="ECO:0000313" key="2">
    <source>
        <dbReference type="Proteomes" id="UP000235371"/>
    </source>
</evidence>
<dbReference type="GO" id="GO:0030332">
    <property type="term" value="F:cyclin binding"/>
    <property type="evidence" value="ECO:0007669"/>
    <property type="project" value="TreeGrafter"/>
</dbReference>
<dbReference type="GO" id="GO:0061630">
    <property type="term" value="F:ubiquitin protein ligase activity"/>
    <property type="evidence" value="ECO:0007669"/>
    <property type="project" value="TreeGrafter"/>
</dbReference>
<dbReference type="STRING" id="1095630.A0A2J6T0A3"/>
<dbReference type="PANTHER" id="PTHR31531">
    <property type="entry name" value="E3 UBIQUITIN-PROTEIN LIGASE E3D FAMILY MEMBER"/>
    <property type="match status" value="1"/>
</dbReference>
<sequence>MSSLKPLMYAELLSNIRQVSVIVALQEPCDLTTNVELSTDGRRFILRHGHSEESSSLSLPGQVSPSFQLQRPVFGVKELTWRLPLAGEPTCTSMDTMQSNCAPWSAKYLGKETEFVCRACGSEIVKKGSIGTWRDLPSENWAEMMDFWHCHKPEVPDEHVEQSAANRGYGANTKFTPTPGIGFVDLTSFLLADADCQNTQTKSSPEETSQHQSMLCKTCHSFIGYIDHRETGSRLYKWQLRSTQTSQPLLKSTSPVSSTLPSLATIIGAQLAASMQSQGLSRFVLLPARWMPTSQEPAQQPHNLSRSRNGLFHAIPTSASIFSSVYMNIHDMNSMVGDTAYSGQSRRSWRSTYLSLWILTPSSRFSRNTTQTNLTSGSPTSLRETESESGTLAMKVFWKTLTVEAAEKLVGSNGVEEILLPNEAICEIEACLQSSSSFLPLSARKFQDWDVGLLERYEE</sequence>
<dbReference type="Pfam" id="PF09814">
    <property type="entry name" value="HECT_2"/>
    <property type="match status" value="1"/>
</dbReference>
<keyword evidence="2" id="KW-1185">Reference proteome</keyword>
<dbReference type="PANTHER" id="PTHR31531:SF2">
    <property type="entry name" value="E3 UBIQUITIN-PROTEIN LIGASE E3D"/>
    <property type="match status" value="1"/>
</dbReference>
<dbReference type="FunCoup" id="A0A2J6T0A3">
    <property type="interactions" value="46"/>
</dbReference>